<organism evidence="1">
    <name type="scientific">Serratia marcescens</name>
    <dbReference type="NCBI Taxonomy" id="615"/>
    <lineage>
        <taxon>Bacteria</taxon>
        <taxon>Pseudomonadati</taxon>
        <taxon>Pseudomonadota</taxon>
        <taxon>Gammaproteobacteria</taxon>
        <taxon>Enterobacterales</taxon>
        <taxon>Yersiniaceae</taxon>
        <taxon>Serratia</taxon>
    </lineage>
</organism>
<dbReference type="AlphaFoldDB" id="A0A1C3HGY5"/>
<dbReference type="RefSeq" id="WP_141967486.1">
    <property type="nucleotide sequence ID" value="NZ_CAMKJO010000007.1"/>
</dbReference>
<gene>
    <name evidence="2" type="ORF">FHU12_0742</name>
    <name evidence="1" type="ORF">PWN146_02980</name>
</gene>
<dbReference type="EMBL" id="LT575490">
    <property type="protein sequence ID" value="SAY44278.1"/>
    <property type="molecule type" value="Genomic_DNA"/>
</dbReference>
<evidence type="ECO:0000313" key="3">
    <source>
        <dbReference type="Proteomes" id="UP000320710"/>
    </source>
</evidence>
<reference evidence="2 3" key="3">
    <citation type="submission" date="2019-07" db="EMBL/GenBank/DDBJ databases">
        <title>Investigation of anaerobic lignin degradation for improved lignocellulosic biofuels.</title>
        <authorList>
            <person name="Deangelis K.PhD."/>
        </authorList>
    </citation>
    <scope>NUCLEOTIDE SEQUENCE [LARGE SCALE GENOMIC DNA]</scope>
    <source>
        <strain evidence="2 3">106R</strain>
    </source>
</reference>
<dbReference type="Proteomes" id="UP000320710">
    <property type="component" value="Unassembled WGS sequence"/>
</dbReference>
<reference evidence="1" key="1">
    <citation type="submission" date="2016-05" db="EMBL/GenBank/DDBJ databases">
        <authorList>
            <person name="Cock P.J.A."/>
            <person name="Cock P.J.A."/>
        </authorList>
    </citation>
    <scope>NUCLEOTIDE SEQUENCE</scope>
    <source>
        <strain evidence="1">PWN146_assembly</strain>
    </source>
</reference>
<name>A0A1C3HGY5_SERMA</name>
<reference evidence="2 3" key="2">
    <citation type="submission" date="2019-06" db="EMBL/GenBank/DDBJ databases">
        <authorList>
            <person name="Deangelis K."/>
            <person name="Huntemann M."/>
            <person name="Clum A."/>
            <person name="Pillay M."/>
            <person name="Palaniappan K."/>
            <person name="Varghese N."/>
            <person name="Mikhailova N."/>
            <person name="Stamatis D."/>
            <person name="Reddy T."/>
            <person name="Daum C."/>
            <person name="Shapiro N."/>
            <person name="Ivanova N."/>
            <person name="Kyrpides N."/>
            <person name="Woyke T."/>
        </authorList>
    </citation>
    <scope>NUCLEOTIDE SEQUENCE [LARGE SCALE GENOMIC DNA]</scope>
    <source>
        <strain evidence="2 3">106R</strain>
    </source>
</reference>
<proteinExistence type="predicted"/>
<evidence type="ECO:0000313" key="1">
    <source>
        <dbReference type="EMBL" id="SAY44278.1"/>
    </source>
</evidence>
<evidence type="ECO:0000313" key="2">
    <source>
        <dbReference type="EMBL" id="TQI83269.1"/>
    </source>
</evidence>
<sequence>MDVDVQNYQISCESQFIIQLQISRYAWGVPLITLSDNGDFTVIRSRGWSRLANGMQLEVYYFANNSLLAWDKSRKYISYSKAGRLYACALHFSYSPKVER</sequence>
<protein>
    <submittedName>
        <fullName evidence="1">Uncharacterized protein</fullName>
    </submittedName>
</protein>
<dbReference type="EMBL" id="VFMJ01000001">
    <property type="protein sequence ID" value="TQI83269.1"/>
    <property type="molecule type" value="Genomic_DNA"/>
</dbReference>
<accession>A0A1C3HGY5</accession>